<dbReference type="Proteomes" id="UP000010843">
    <property type="component" value="Chromosome"/>
</dbReference>
<name>L0JGL0_NATP1</name>
<organism evidence="1 2">
    <name type="scientific">Natrinema pellirubrum (strain DSM 15624 / CIP 106293 / JCM 10476 / NCIMB 786 / 157)</name>
    <dbReference type="NCBI Taxonomy" id="797303"/>
    <lineage>
        <taxon>Archaea</taxon>
        <taxon>Methanobacteriati</taxon>
        <taxon>Methanobacteriota</taxon>
        <taxon>Stenosarchaea group</taxon>
        <taxon>Halobacteria</taxon>
        <taxon>Halobacteriales</taxon>
        <taxon>Natrialbaceae</taxon>
        <taxon>Natrinema</taxon>
    </lineage>
</organism>
<dbReference type="AlphaFoldDB" id="L0JGL0"/>
<dbReference type="KEGG" id="npe:Natpe_0504"/>
<accession>L0JGL0</accession>
<dbReference type="GeneID" id="14334963"/>
<reference evidence="2" key="1">
    <citation type="submission" date="2012-02" db="EMBL/GenBank/DDBJ databases">
        <title>Complete sequence of chromosome of Natrinema pellirubrum DSM 15624.</title>
        <authorList>
            <person name="Lucas S."/>
            <person name="Han J."/>
            <person name="Lapidus A."/>
            <person name="Cheng J.-F."/>
            <person name="Goodwin L."/>
            <person name="Pitluck S."/>
            <person name="Peters L."/>
            <person name="Teshima H."/>
            <person name="Detter J.C."/>
            <person name="Han C."/>
            <person name="Tapia R."/>
            <person name="Land M."/>
            <person name="Hauser L."/>
            <person name="Kyrpides N."/>
            <person name="Ivanova N."/>
            <person name="Pagani I."/>
            <person name="Sproer C."/>
            <person name="Anderson I."/>
            <person name="Woyke T."/>
        </authorList>
    </citation>
    <scope>NUCLEOTIDE SEQUENCE [LARGE SCALE GENOMIC DNA]</scope>
    <source>
        <strain evidence="2">DSM 15624 / JCM 10476 / NCIMB 786</strain>
    </source>
</reference>
<sequence>MDSDWVEGTEARLRVTDDETSLIRSATDEEAEKFLHSIDTEELDRENTDVAVQSETGEVTITHVDSEDHRYDRIQAEPVERAEAQIATENNGLPAAKVELEVTDRQTESFSGGSREVGAQASCDQDDVVFCVIEASSCLPCAAATATGPLLAVCILFVCLGFPAVPIATALADIGCTNVAGCTADAAIDIMSDLADELGDEIPV</sequence>
<gene>
    <name evidence="1" type="ordered locus">Natpe_0504</name>
</gene>
<proteinExistence type="predicted"/>
<dbReference type="eggNOG" id="arCOG14361">
    <property type="taxonomic scope" value="Archaea"/>
</dbReference>
<dbReference type="EMBL" id="CP003372">
    <property type="protein sequence ID" value="AGB30434.1"/>
    <property type="molecule type" value="Genomic_DNA"/>
</dbReference>
<dbReference type="HOGENOM" id="CLU_1340762_0_0_2"/>
<evidence type="ECO:0000313" key="2">
    <source>
        <dbReference type="Proteomes" id="UP000010843"/>
    </source>
</evidence>
<dbReference type="OrthoDB" id="377433at2157"/>
<protein>
    <submittedName>
        <fullName evidence="1">Uncharacterized protein</fullName>
    </submittedName>
</protein>
<evidence type="ECO:0000313" key="1">
    <source>
        <dbReference type="EMBL" id="AGB30434.1"/>
    </source>
</evidence>
<dbReference type="RefSeq" id="WP_015298713.1">
    <property type="nucleotide sequence ID" value="NC_019962.1"/>
</dbReference>